<feature type="region of interest" description="Disordered" evidence="1">
    <location>
        <begin position="34"/>
        <end position="58"/>
    </location>
</feature>
<organism evidence="2 3">
    <name type="scientific">Zasmidium cellare ATCC 36951</name>
    <dbReference type="NCBI Taxonomy" id="1080233"/>
    <lineage>
        <taxon>Eukaryota</taxon>
        <taxon>Fungi</taxon>
        <taxon>Dikarya</taxon>
        <taxon>Ascomycota</taxon>
        <taxon>Pezizomycotina</taxon>
        <taxon>Dothideomycetes</taxon>
        <taxon>Dothideomycetidae</taxon>
        <taxon>Mycosphaerellales</taxon>
        <taxon>Mycosphaerellaceae</taxon>
        <taxon>Zasmidium</taxon>
    </lineage>
</organism>
<reference evidence="2" key="1">
    <citation type="journal article" date="2020" name="Stud. Mycol.">
        <title>101 Dothideomycetes genomes: a test case for predicting lifestyles and emergence of pathogens.</title>
        <authorList>
            <person name="Haridas S."/>
            <person name="Albert R."/>
            <person name="Binder M."/>
            <person name="Bloem J."/>
            <person name="Labutti K."/>
            <person name="Salamov A."/>
            <person name="Andreopoulos B."/>
            <person name="Baker S."/>
            <person name="Barry K."/>
            <person name="Bills G."/>
            <person name="Bluhm B."/>
            <person name="Cannon C."/>
            <person name="Castanera R."/>
            <person name="Culley D."/>
            <person name="Daum C."/>
            <person name="Ezra D."/>
            <person name="Gonzalez J."/>
            <person name="Henrissat B."/>
            <person name="Kuo A."/>
            <person name="Liang C."/>
            <person name="Lipzen A."/>
            <person name="Lutzoni F."/>
            <person name="Magnuson J."/>
            <person name="Mondo S."/>
            <person name="Nolan M."/>
            <person name="Ohm R."/>
            <person name="Pangilinan J."/>
            <person name="Park H.-J."/>
            <person name="Ramirez L."/>
            <person name="Alfaro M."/>
            <person name="Sun H."/>
            <person name="Tritt A."/>
            <person name="Yoshinaga Y."/>
            <person name="Zwiers L.-H."/>
            <person name="Turgeon B."/>
            <person name="Goodwin S."/>
            <person name="Spatafora J."/>
            <person name="Crous P."/>
            <person name="Grigoriev I."/>
        </authorList>
    </citation>
    <scope>NUCLEOTIDE SEQUENCE</scope>
    <source>
        <strain evidence="2">ATCC 36951</strain>
    </source>
</reference>
<proteinExistence type="predicted"/>
<accession>A0A6A6CMB4</accession>
<dbReference type="EMBL" id="ML993593">
    <property type="protein sequence ID" value="KAF2167358.1"/>
    <property type="molecule type" value="Genomic_DNA"/>
</dbReference>
<gene>
    <name evidence="2" type="ORF">M409DRAFT_53964</name>
</gene>
<evidence type="ECO:0000313" key="2">
    <source>
        <dbReference type="EMBL" id="KAF2167358.1"/>
    </source>
</evidence>
<sequence>MHNISTRRAARLLKASSTTNTANRLSQTTTALLAQTEDATGRSSTAGPAASTNRSAVLTRTKSKAHGVDVYLSKESVHLHQLEDLANAFAIISMLNIQPG</sequence>
<keyword evidence="3" id="KW-1185">Reference proteome</keyword>
<protein>
    <submittedName>
        <fullName evidence="2">Uncharacterized protein</fullName>
    </submittedName>
</protein>
<dbReference type="GeneID" id="54565806"/>
<evidence type="ECO:0000313" key="3">
    <source>
        <dbReference type="Proteomes" id="UP000799537"/>
    </source>
</evidence>
<evidence type="ECO:0000256" key="1">
    <source>
        <dbReference type="SAM" id="MobiDB-lite"/>
    </source>
</evidence>
<dbReference type="RefSeq" id="XP_033668247.1">
    <property type="nucleotide sequence ID" value="XM_033812534.1"/>
</dbReference>
<dbReference type="Proteomes" id="UP000799537">
    <property type="component" value="Unassembled WGS sequence"/>
</dbReference>
<feature type="compositionally biased region" description="Polar residues" evidence="1">
    <location>
        <begin position="37"/>
        <end position="58"/>
    </location>
</feature>
<name>A0A6A6CMB4_ZASCE</name>
<dbReference type="AlphaFoldDB" id="A0A6A6CMB4"/>